<keyword evidence="3" id="KW-1185">Reference proteome</keyword>
<name>A0A8H2VPS5_9HELO</name>
<evidence type="ECO:0000256" key="1">
    <source>
        <dbReference type="SAM" id="MobiDB-lite"/>
    </source>
</evidence>
<evidence type="ECO:0000313" key="3">
    <source>
        <dbReference type="Proteomes" id="UP000624404"/>
    </source>
</evidence>
<gene>
    <name evidence="2" type="ORF">SCLTRI_LOCUS1893</name>
</gene>
<dbReference type="Proteomes" id="UP000624404">
    <property type="component" value="Unassembled WGS sequence"/>
</dbReference>
<sequence>MLAITPIEKVEDIAQTNQIVTGNSIPELTSQAFSISNLPLQNKNINQNFQSSTASLIPTTVQHKLIQARKIQAHRAVVEEKKIEAQQSVHAQEQSVTNPDHIERQRQATQDQVTQKLREQKIDIEKQVDAQRVAVERSLGLDKAPPTVPRIPLDWIKRVFSSGAR</sequence>
<comment type="caution">
    <text evidence="2">The sequence shown here is derived from an EMBL/GenBank/DDBJ whole genome shotgun (WGS) entry which is preliminary data.</text>
</comment>
<organism evidence="2 3">
    <name type="scientific">Sclerotinia trifoliorum</name>
    <dbReference type="NCBI Taxonomy" id="28548"/>
    <lineage>
        <taxon>Eukaryota</taxon>
        <taxon>Fungi</taxon>
        <taxon>Dikarya</taxon>
        <taxon>Ascomycota</taxon>
        <taxon>Pezizomycotina</taxon>
        <taxon>Leotiomycetes</taxon>
        <taxon>Helotiales</taxon>
        <taxon>Sclerotiniaceae</taxon>
        <taxon>Sclerotinia</taxon>
    </lineage>
</organism>
<accession>A0A8H2VPS5</accession>
<reference evidence="2" key="1">
    <citation type="submission" date="2020-10" db="EMBL/GenBank/DDBJ databases">
        <authorList>
            <person name="Kusch S."/>
        </authorList>
    </citation>
    <scope>NUCLEOTIDE SEQUENCE</scope>
    <source>
        <strain evidence="2">SwB9</strain>
    </source>
</reference>
<dbReference type="OrthoDB" id="3532177at2759"/>
<dbReference type="AlphaFoldDB" id="A0A8H2VPS5"/>
<feature type="region of interest" description="Disordered" evidence="1">
    <location>
        <begin position="87"/>
        <end position="110"/>
    </location>
</feature>
<proteinExistence type="predicted"/>
<evidence type="ECO:0000313" key="2">
    <source>
        <dbReference type="EMBL" id="CAD6442101.1"/>
    </source>
</evidence>
<dbReference type="EMBL" id="CAJHIA010000007">
    <property type="protein sequence ID" value="CAD6442101.1"/>
    <property type="molecule type" value="Genomic_DNA"/>
</dbReference>
<protein>
    <submittedName>
        <fullName evidence="2">F6e24b85-333a-463e-be5f-fd92a7e95b21</fullName>
    </submittedName>
</protein>
<feature type="compositionally biased region" description="Polar residues" evidence="1">
    <location>
        <begin position="87"/>
        <end position="98"/>
    </location>
</feature>